<dbReference type="NCBIfam" id="TIGR04056">
    <property type="entry name" value="OMP_RagA_SusC"/>
    <property type="match status" value="1"/>
</dbReference>
<keyword evidence="3" id="KW-0998">Cell outer membrane</keyword>
<organism evidence="8 9">
    <name type="scientific">Flagellimonas eckloniae</name>
    <dbReference type="NCBI Taxonomy" id="346185"/>
    <lineage>
        <taxon>Bacteria</taxon>
        <taxon>Pseudomonadati</taxon>
        <taxon>Bacteroidota</taxon>
        <taxon>Flavobacteriia</taxon>
        <taxon>Flavobacteriales</taxon>
        <taxon>Flavobacteriaceae</taxon>
        <taxon>Flagellimonas</taxon>
    </lineage>
</organism>
<dbReference type="PANTHER" id="PTHR30069:SF53">
    <property type="entry name" value="COLICIN I RECEPTOR-RELATED"/>
    <property type="match status" value="1"/>
</dbReference>
<dbReference type="InterPro" id="IPR037066">
    <property type="entry name" value="Plug_dom_sf"/>
</dbReference>
<dbReference type="OrthoDB" id="9768177at2"/>
<sequence>MRTKPNSALPYLRRRVLIFTKVFVFLSFTTVFGFMPNDVEDGKMLNKAKTVQQQVTGVVTDADGNPLPGASIVEKGTVNGTQTDFDGNYTISVPDGATLVFTYIGFATKEIAISNQTNLNVTLEEDTSILDEVVVVGYGTQKKVNLTAAVSQVGAEVFQNRPTANAFRSLQGTVPGLQITNSSSGGEPGAPSNINIRGFITTDLTENSGISNAGPLVLIDGIEQSLNDIDPEDIESVSVLKDAAAASIYGSRAAGGAVLVITKSGKNSNGKMRVNYSTSVSFTKPTRWPKNASPINFAYAVNDARINNNQNPYHDETDLANILANMENPGSAPSITANAANTNWSYSSIGIDATGATNWEEVILKKWAQRTKHNLSLSGGTEELNYYLSVGAYDEDGLLKVGDESFQRYNVDAKISAKPKDWLTLELLTKLRKSNSDFPIASAGDTNARNKSRALDLISKLKPGIPLVDPIYGSGQLQHNYFMFWDTQRSTTENDQLVLLPRIIIEPIKNLKFNANLNYRRDNNTLESSILSNQVIRPQGLIDAPVQASTFYGVTFQNQEYFSPNLFATYNASLGNHNIDVLAGYQSEVNKFHALNGQTDFLVTNNIVSLNASLDDLQEVNETITHWATQSVFSRFRYNYKEKYLLEFSYRRDGSSRFEPDNRWSGFPSYSAGYNVAREDFWPIDAIQTFKLRGSYGTLGNQNVPLNQYLSTIDINSPGGSFLFNGQQEVSSDTPDLVTQNLTWETVKTTDIGFDLQAFNKLDVAFSWYRTDIEGIAAQGLDLPSQLGTSAALTNIGTSRVEGWEVEASWRQQFGDFGFSIRGVLSDYQRTMVEYPNETGSLAQSFYEGQDLGEIWGLQWDGWFQTDDEYDTYPIDQSFVNGDFEAGDTKYKDLNDDGVIDRGEFVVGDTGDWDIIGNSTPRYQYSATLAMNYKNFDFNMLVQGVGKRDVLLSNHQRFRGPGQGPFHINVWEEHLDYFRAADTESPLGPNTDAYFPAPYTANPGRNNRNYRYAVDRYIQNGAYARLKSLQIGYTIPRETTEKFGINTIRLFATGENLITIDDLLFFDPEIVTAGTFGSAQSYPLSKIVSLGLNVSF</sequence>
<dbReference type="Proteomes" id="UP000050827">
    <property type="component" value="Unassembled WGS sequence"/>
</dbReference>
<dbReference type="PANTHER" id="PTHR30069">
    <property type="entry name" value="TONB-DEPENDENT OUTER MEMBRANE RECEPTOR"/>
    <property type="match status" value="1"/>
</dbReference>
<keyword evidence="1" id="KW-0732">Signal</keyword>
<comment type="similarity">
    <text evidence="3 4">Belongs to the TonB-dependent receptor family.</text>
</comment>
<dbReference type="RefSeq" id="WP_055393960.1">
    <property type="nucleotide sequence ID" value="NZ_LCTZ01000002.1"/>
</dbReference>
<comment type="caution">
    <text evidence="8">The sequence shown here is derived from an EMBL/GenBank/DDBJ whole genome shotgun (WGS) entry which is preliminary data.</text>
</comment>
<evidence type="ECO:0000256" key="1">
    <source>
        <dbReference type="ARBA" id="ARBA00022729"/>
    </source>
</evidence>
<dbReference type="PROSITE" id="PS00018">
    <property type="entry name" value="EF_HAND_1"/>
    <property type="match status" value="1"/>
</dbReference>
<evidence type="ECO:0008006" key="10">
    <source>
        <dbReference type="Google" id="ProtNLM"/>
    </source>
</evidence>
<keyword evidence="5" id="KW-1133">Transmembrane helix</keyword>
<dbReference type="InterPro" id="IPR018247">
    <property type="entry name" value="EF_Hand_1_Ca_BS"/>
</dbReference>
<accession>A0A0Q1CG46</accession>
<evidence type="ECO:0000259" key="6">
    <source>
        <dbReference type="Pfam" id="PF00593"/>
    </source>
</evidence>
<evidence type="ECO:0000256" key="5">
    <source>
        <dbReference type="SAM" id="Phobius"/>
    </source>
</evidence>
<dbReference type="EMBL" id="LCTZ01000002">
    <property type="protein sequence ID" value="KQC29807.1"/>
    <property type="molecule type" value="Genomic_DNA"/>
</dbReference>
<evidence type="ECO:0000313" key="8">
    <source>
        <dbReference type="EMBL" id="KQC29807.1"/>
    </source>
</evidence>
<dbReference type="InterPro" id="IPR023996">
    <property type="entry name" value="TonB-dep_OMP_SusC/RagA"/>
</dbReference>
<keyword evidence="9" id="KW-1185">Reference proteome</keyword>
<dbReference type="InterPro" id="IPR000531">
    <property type="entry name" value="Beta-barrel_TonB"/>
</dbReference>
<keyword evidence="3" id="KW-0813">Transport</keyword>
<dbReference type="SUPFAM" id="SSF49464">
    <property type="entry name" value="Carboxypeptidase regulatory domain-like"/>
    <property type="match status" value="1"/>
</dbReference>
<gene>
    <name evidence="8" type="ORF">AAY42_07870</name>
</gene>
<keyword evidence="3 4" id="KW-0472">Membrane</keyword>
<dbReference type="Pfam" id="PF13715">
    <property type="entry name" value="CarbopepD_reg_2"/>
    <property type="match status" value="1"/>
</dbReference>
<dbReference type="Pfam" id="PF07715">
    <property type="entry name" value="Plug"/>
    <property type="match status" value="1"/>
</dbReference>
<dbReference type="Gene3D" id="2.170.130.10">
    <property type="entry name" value="TonB-dependent receptor, plug domain"/>
    <property type="match status" value="1"/>
</dbReference>
<name>A0A0Q1CG46_9FLAO</name>
<dbReference type="AlphaFoldDB" id="A0A0Q1CG46"/>
<evidence type="ECO:0000313" key="9">
    <source>
        <dbReference type="Proteomes" id="UP000050827"/>
    </source>
</evidence>
<dbReference type="NCBIfam" id="TIGR04057">
    <property type="entry name" value="SusC_RagA_signa"/>
    <property type="match status" value="1"/>
</dbReference>
<evidence type="ECO:0000256" key="2">
    <source>
        <dbReference type="ARBA" id="ARBA00023065"/>
    </source>
</evidence>
<keyword evidence="3" id="KW-1134">Transmembrane beta strand</keyword>
<keyword evidence="3 5" id="KW-0812">Transmembrane</keyword>
<keyword evidence="4" id="KW-0798">TonB box</keyword>
<keyword evidence="2" id="KW-0406">Ion transport</keyword>
<feature type="domain" description="TonB-dependent receptor plug" evidence="7">
    <location>
        <begin position="143"/>
        <end position="257"/>
    </location>
</feature>
<dbReference type="FunFam" id="2.60.40.1120:FF:000003">
    <property type="entry name" value="Outer membrane protein Omp121"/>
    <property type="match status" value="1"/>
</dbReference>
<dbReference type="InterPro" id="IPR012910">
    <property type="entry name" value="Plug_dom"/>
</dbReference>
<dbReference type="PROSITE" id="PS52016">
    <property type="entry name" value="TONB_DEPENDENT_REC_3"/>
    <property type="match status" value="1"/>
</dbReference>
<dbReference type="InterPro" id="IPR023997">
    <property type="entry name" value="TonB-dep_OMP_SusC/RagA_CS"/>
</dbReference>
<evidence type="ECO:0000256" key="4">
    <source>
        <dbReference type="RuleBase" id="RU003357"/>
    </source>
</evidence>
<dbReference type="InterPro" id="IPR039426">
    <property type="entry name" value="TonB-dep_rcpt-like"/>
</dbReference>
<proteinExistence type="inferred from homology"/>
<dbReference type="PATRIC" id="fig|1547436.3.peg.1618"/>
<dbReference type="Gene3D" id="2.60.40.1120">
    <property type="entry name" value="Carboxypeptidase-like, regulatory domain"/>
    <property type="match status" value="1"/>
</dbReference>
<dbReference type="InterPro" id="IPR008969">
    <property type="entry name" value="CarboxyPept-like_regulatory"/>
</dbReference>
<evidence type="ECO:0000256" key="3">
    <source>
        <dbReference type="PROSITE-ProRule" id="PRU01360"/>
    </source>
</evidence>
<reference evidence="8 9" key="1">
    <citation type="submission" date="2015-04" db="EMBL/GenBank/DDBJ databases">
        <title>Complete genome of flavobacterium.</title>
        <authorList>
            <person name="Kwon Y.M."/>
            <person name="Kim S.-J."/>
        </authorList>
    </citation>
    <scope>NUCLEOTIDE SEQUENCE [LARGE SCALE GENOMIC DNA]</scope>
    <source>
        <strain evidence="8 9">DK169</strain>
    </source>
</reference>
<dbReference type="GO" id="GO:0009279">
    <property type="term" value="C:cell outer membrane"/>
    <property type="evidence" value="ECO:0007669"/>
    <property type="project" value="UniProtKB-SubCell"/>
</dbReference>
<dbReference type="GO" id="GO:0006811">
    <property type="term" value="P:monoatomic ion transport"/>
    <property type="evidence" value="ECO:0007669"/>
    <property type="project" value="UniProtKB-KW"/>
</dbReference>
<dbReference type="STRING" id="346185.AAY42_07870"/>
<dbReference type="GO" id="GO:0015889">
    <property type="term" value="P:cobalamin transport"/>
    <property type="evidence" value="ECO:0007669"/>
    <property type="project" value="TreeGrafter"/>
</dbReference>
<protein>
    <recommendedName>
        <fullName evidence="10">TonB-dependent receptor</fullName>
    </recommendedName>
</protein>
<evidence type="ECO:0000259" key="7">
    <source>
        <dbReference type="Pfam" id="PF07715"/>
    </source>
</evidence>
<dbReference type="SUPFAM" id="SSF56935">
    <property type="entry name" value="Porins"/>
    <property type="match status" value="1"/>
</dbReference>
<feature type="domain" description="TonB-dependent receptor-like beta-barrel" evidence="6">
    <location>
        <begin position="506"/>
        <end position="1057"/>
    </location>
</feature>
<comment type="subcellular location">
    <subcellularLocation>
        <location evidence="3">Cell outer membrane</location>
        <topology evidence="3">Multi-pass membrane protein</topology>
    </subcellularLocation>
</comment>
<feature type="transmembrane region" description="Helical" evidence="5">
    <location>
        <begin position="16"/>
        <end position="35"/>
    </location>
</feature>
<dbReference type="Pfam" id="PF00593">
    <property type="entry name" value="TonB_dep_Rec_b-barrel"/>
    <property type="match status" value="1"/>
</dbReference>